<evidence type="ECO:0000256" key="3">
    <source>
        <dbReference type="ARBA" id="ARBA00022989"/>
    </source>
</evidence>
<keyword evidence="2 5" id="KW-0812">Transmembrane</keyword>
<accession>A0A1R2CIJ1</accession>
<sequence>MSEDFILPYSGREKLEAELRLGFIRKVFGIITVQLAITTIIVMSVYLSPAFLMFLNENSWLIYMFLTFYLVTLILILCCKSIAREVPGNYICLLICTVSLSFITGIITSQYDPYSVLTAVIITLIVTISLTIYAVFTKTDFTVCSSFLCILFTATLIVIILILCSSNNSSLYYFYCWICVIIYGLYLVMDIQLIAGGRRHKLCHEDYIVGAIIVYIDIIMLFLKILELFKSK</sequence>
<evidence type="ECO:0000256" key="5">
    <source>
        <dbReference type="RuleBase" id="RU004379"/>
    </source>
</evidence>
<proteinExistence type="inferred from homology"/>
<evidence type="ECO:0000313" key="7">
    <source>
        <dbReference type="Proteomes" id="UP000187209"/>
    </source>
</evidence>
<comment type="similarity">
    <text evidence="5">Belongs to the BI1 family.</text>
</comment>
<evidence type="ECO:0000256" key="2">
    <source>
        <dbReference type="ARBA" id="ARBA00022692"/>
    </source>
</evidence>
<evidence type="ECO:0000256" key="4">
    <source>
        <dbReference type="ARBA" id="ARBA00023136"/>
    </source>
</evidence>
<keyword evidence="4 5" id="KW-0472">Membrane</keyword>
<dbReference type="PANTHER" id="PTHR23291">
    <property type="entry name" value="BAX INHIBITOR-RELATED"/>
    <property type="match status" value="1"/>
</dbReference>
<dbReference type="OrthoDB" id="7933078at2759"/>
<comment type="caution">
    <text evidence="6">The sequence shown here is derived from an EMBL/GenBank/DDBJ whole genome shotgun (WGS) entry which is preliminary data.</text>
</comment>
<dbReference type="InterPro" id="IPR006214">
    <property type="entry name" value="Bax_inhibitor_1-related"/>
</dbReference>
<evidence type="ECO:0000313" key="6">
    <source>
        <dbReference type="EMBL" id="OMJ88766.1"/>
    </source>
</evidence>
<organism evidence="6 7">
    <name type="scientific">Stentor coeruleus</name>
    <dbReference type="NCBI Taxonomy" id="5963"/>
    <lineage>
        <taxon>Eukaryota</taxon>
        <taxon>Sar</taxon>
        <taxon>Alveolata</taxon>
        <taxon>Ciliophora</taxon>
        <taxon>Postciliodesmatophora</taxon>
        <taxon>Heterotrichea</taxon>
        <taxon>Heterotrichida</taxon>
        <taxon>Stentoridae</taxon>
        <taxon>Stentor</taxon>
    </lineage>
</organism>
<dbReference type="AlphaFoldDB" id="A0A1R2CIJ1"/>
<dbReference type="Pfam" id="PF01027">
    <property type="entry name" value="Bax1-I"/>
    <property type="match status" value="1"/>
</dbReference>
<keyword evidence="3 5" id="KW-1133">Transmembrane helix</keyword>
<feature type="transmembrane region" description="Helical" evidence="5">
    <location>
        <begin position="172"/>
        <end position="195"/>
    </location>
</feature>
<feature type="transmembrane region" description="Helical" evidence="5">
    <location>
        <begin position="114"/>
        <end position="136"/>
    </location>
</feature>
<feature type="transmembrane region" description="Helical" evidence="5">
    <location>
        <begin position="60"/>
        <end position="78"/>
    </location>
</feature>
<dbReference type="EMBL" id="MPUH01000142">
    <property type="protein sequence ID" value="OMJ88766.1"/>
    <property type="molecule type" value="Genomic_DNA"/>
</dbReference>
<name>A0A1R2CIJ1_9CILI</name>
<gene>
    <name evidence="6" type="ORF">SteCoe_9230</name>
</gene>
<feature type="transmembrane region" description="Helical" evidence="5">
    <location>
        <begin position="90"/>
        <end position="108"/>
    </location>
</feature>
<protein>
    <submittedName>
        <fullName evidence="6">Uncharacterized protein</fullName>
    </submittedName>
</protein>
<feature type="transmembrane region" description="Helical" evidence="5">
    <location>
        <begin position="207"/>
        <end position="226"/>
    </location>
</feature>
<feature type="transmembrane region" description="Helical" evidence="5">
    <location>
        <begin position="27"/>
        <end position="48"/>
    </location>
</feature>
<keyword evidence="7" id="KW-1185">Reference proteome</keyword>
<evidence type="ECO:0000256" key="1">
    <source>
        <dbReference type="ARBA" id="ARBA00004141"/>
    </source>
</evidence>
<comment type="subcellular location">
    <subcellularLocation>
        <location evidence="1">Membrane</location>
        <topology evidence="1">Multi-pass membrane protein</topology>
    </subcellularLocation>
</comment>
<dbReference type="PANTHER" id="PTHR23291:SF47">
    <property type="entry name" value="TRANSMEMBRANE BAX INHIBITOR MOTIF CONTAINING 7"/>
    <property type="match status" value="1"/>
</dbReference>
<dbReference type="GO" id="GO:0016020">
    <property type="term" value="C:membrane"/>
    <property type="evidence" value="ECO:0007669"/>
    <property type="project" value="UniProtKB-SubCell"/>
</dbReference>
<dbReference type="Proteomes" id="UP000187209">
    <property type="component" value="Unassembled WGS sequence"/>
</dbReference>
<feature type="transmembrane region" description="Helical" evidence="5">
    <location>
        <begin position="143"/>
        <end position="166"/>
    </location>
</feature>
<reference evidence="6 7" key="1">
    <citation type="submission" date="2016-11" db="EMBL/GenBank/DDBJ databases">
        <title>The macronuclear genome of Stentor coeruleus: a giant cell with tiny introns.</title>
        <authorList>
            <person name="Slabodnick M."/>
            <person name="Ruby J.G."/>
            <person name="Reiff S.B."/>
            <person name="Swart E.C."/>
            <person name="Gosai S."/>
            <person name="Prabakaran S."/>
            <person name="Witkowska E."/>
            <person name="Larue G.E."/>
            <person name="Fisher S."/>
            <person name="Freeman R.M."/>
            <person name="Gunawardena J."/>
            <person name="Chu W."/>
            <person name="Stover N.A."/>
            <person name="Gregory B.D."/>
            <person name="Nowacki M."/>
            <person name="Derisi J."/>
            <person name="Roy S.W."/>
            <person name="Marshall W.F."/>
            <person name="Sood P."/>
        </authorList>
    </citation>
    <scope>NUCLEOTIDE SEQUENCE [LARGE SCALE GENOMIC DNA]</scope>
    <source>
        <strain evidence="6">WM001</strain>
    </source>
</reference>